<gene>
    <name evidence="2" type="ORF">D7V88_16550</name>
</gene>
<sequence length="53" mass="5610">MVRAATEHAVSVHGQQDIPALREMIRVSLKDEPGFPTGESVPIPGGVQPPGLH</sequence>
<evidence type="ECO:0000256" key="1">
    <source>
        <dbReference type="SAM" id="MobiDB-lite"/>
    </source>
</evidence>
<dbReference type="AlphaFoldDB" id="A0A3A8J5I8"/>
<organism evidence="2 3">
    <name type="scientific">Corallococcus terminator</name>
    <dbReference type="NCBI Taxonomy" id="2316733"/>
    <lineage>
        <taxon>Bacteria</taxon>
        <taxon>Pseudomonadati</taxon>
        <taxon>Myxococcota</taxon>
        <taxon>Myxococcia</taxon>
        <taxon>Myxococcales</taxon>
        <taxon>Cystobacterineae</taxon>
        <taxon>Myxococcaceae</taxon>
        <taxon>Corallococcus</taxon>
    </lineage>
</organism>
<name>A0A3A8J5I8_9BACT</name>
<keyword evidence="3" id="KW-1185">Reference proteome</keyword>
<protein>
    <submittedName>
        <fullName evidence="2">Uncharacterized protein</fullName>
    </submittedName>
</protein>
<accession>A0A3A8J5I8</accession>
<evidence type="ECO:0000313" key="2">
    <source>
        <dbReference type="EMBL" id="RKG87140.1"/>
    </source>
</evidence>
<comment type="caution">
    <text evidence="2">The sequence shown here is derived from an EMBL/GenBank/DDBJ whole genome shotgun (WGS) entry which is preliminary data.</text>
</comment>
<dbReference type="OrthoDB" id="4560214at2"/>
<evidence type="ECO:0000313" key="3">
    <source>
        <dbReference type="Proteomes" id="UP000268094"/>
    </source>
</evidence>
<reference evidence="3" key="1">
    <citation type="submission" date="2018-09" db="EMBL/GenBank/DDBJ databases">
        <authorList>
            <person name="Livingstone P.G."/>
            <person name="Whitworth D.E."/>
        </authorList>
    </citation>
    <scope>NUCLEOTIDE SEQUENCE [LARGE SCALE GENOMIC DNA]</scope>
    <source>
        <strain evidence="3">CA054A</strain>
    </source>
</reference>
<dbReference type="EMBL" id="RAVZ01000102">
    <property type="protein sequence ID" value="RKG87140.1"/>
    <property type="molecule type" value="Genomic_DNA"/>
</dbReference>
<feature type="region of interest" description="Disordered" evidence="1">
    <location>
        <begin position="31"/>
        <end position="53"/>
    </location>
</feature>
<dbReference type="Proteomes" id="UP000268094">
    <property type="component" value="Unassembled WGS sequence"/>
</dbReference>
<proteinExistence type="predicted"/>